<comment type="caution">
    <text evidence="2">The sequence shown here is derived from an EMBL/GenBank/DDBJ whole genome shotgun (WGS) entry which is preliminary data.</text>
</comment>
<name>A0A4Q1B8N6_TREME</name>
<dbReference type="VEuPathDB" id="FungiDB:TREMEDRAFT_65305"/>
<dbReference type="Proteomes" id="UP000289152">
    <property type="component" value="Unassembled WGS sequence"/>
</dbReference>
<proteinExistence type="predicted"/>
<gene>
    <name evidence="2" type="ORF">M231_07742</name>
</gene>
<feature type="region of interest" description="Disordered" evidence="1">
    <location>
        <begin position="98"/>
        <end position="139"/>
    </location>
</feature>
<keyword evidence="3" id="KW-1185">Reference proteome</keyword>
<dbReference type="InParanoid" id="A0A4Q1B8N6"/>
<protein>
    <submittedName>
        <fullName evidence="2">Uncharacterized protein</fullName>
    </submittedName>
</protein>
<evidence type="ECO:0000313" key="2">
    <source>
        <dbReference type="EMBL" id="RXK35012.1"/>
    </source>
</evidence>
<organism evidence="2 3">
    <name type="scientific">Tremella mesenterica</name>
    <name type="common">Jelly fungus</name>
    <dbReference type="NCBI Taxonomy" id="5217"/>
    <lineage>
        <taxon>Eukaryota</taxon>
        <taxon>Fungi</taxon>
        <taxon>Dikarya</taxon>
        <taxon>Basidiomycota</taxon>
        <taxon>Agaricomycotina</taxon>
        <taxon>Tremellomycetes</taxon>
        <taxon>Tremellales</taxon>
        <taxon>Tremellaceae</taxon>
        <taxon>Tremella</taxon>
    </lineage>
</organism>
<evidence type="ECO:0000256" key="1">
    <source>
        <dbReference type="SAM" id="MobiDB-lite"/>
    </source>
</evidence>
<sequence length="139" mass="15203">MAQFSSLSPPLDLALAHLAEAGSHLQGHPNHNFEHVDTAYAEVEKVALAVDGAKIQGEDERVPGCPFGKWSSYRLDDSIAVGSWQFEPPWTAVKRTVEPLPAGTLSTPRAKKAKTRKGKGREDLPQMDDDGLVRWNSSK</sequence>
<accession>A0A4Q1B8N6</accession>
<dbReference type="AlphaFoldDB" id="A0A4Q1B8N6"/>
<dbReference type="EMBL" id="SDIL01000165">
    <property type="protein sequence ID" value="RXK35012.1"/>
    <property type="molecule type" value="Genomic_DNA"/>
</dbReference>
<reference evidence="2 3" key="1">
    <citation type="submission" date="2016-06" db="EMBL/GenBank/DDBJ databases">
        <title>Evolution of pathogenesis and genome organization in the Tremellales.</title>
        <authorList>
            <person name="Cuomo C."/>
            <person name="Litvintseva A."/>
            <person name="Heitman J."/>
            <person name="Chen Y."/>
            <person name="Sun S."/>
            <person name="Springer D."/>
            <person name="Dromer F."/>
            <person name="Young S."/>
            <person name="Zeng Q."/>
            <person name="Chapman S."/>
            <person name="Gujja S."/>
            <person name="Saif S."/>
            <person name="Birren B."/>
        </authorList>
    </citation>
    <scope>NUCLEOTIDE SEQUENCE [LARGE SCALE GENOMIC DNA]</scope>
    <source>
        <strain evidence="2 3">ATCC 28783</strain>
    </source>
</reference>
<feature type="compositionally biased region" description="Basic residues" evidence="1">
    <location>
        <begin position="109"/>
        <end position="119"/>
    </location>
</feature>
<evidence type="ECO:0000313" key="3">
    <source>
        <dbReference type="Proteomes" id="UP000289152"/>
    </source>
</evidence>